<reference evidence="2 3" key="1">
    <citation type="submission" date="2015-08" db="EMBL/GenBank/DDBJ databases">
        <title>Next Generation Sequencing and Analysis of the Genome of Puccinia sorghi L Schw, the Causal Agent of Maize Common Rust.</title>
        <authorList>
            <person name="Rochi L."/>
            <person name="Burguener G."/>
            <person name="Darino M."/>
            <person name="Turjanski A."/>
            <person name="Kreff E."/>
            <person name="Dieguez M.J."/>
            <person name="Sacco F."/>
        </authorList>
    </citation>
    <scope>NUCLEOTIDE SEQUENCE [LARGE SCALE GENOMIC DNA]</scope>
    <source>
        <strain evidence="2 3">RO10H11247</strain>
    </source>
</reference>
<evidence type="ECO:0000313" key="2">
    <source>
        <dbReference type="EMBL" id="KNZ46964.1"/>
    </source>
</evidence>
<keyword evidence="1" id="KW-1133">Transmembrane helix</keyword>
<dbReference type="EMBL" id="LAVV01012160">
    <property type="protein sequence ID" value="KNZ46964.1"/>
    <property type="molecule type" value="Genomic_DNA"/>
</dbReference>
<gene>
    <name evidence="2" type="ORF">VP01_679g4</name>
</gene>
<feature type="transmembrane region" description="Helical" evidence="1">
    <location>
        <begin position="300"/>
        <end position="319"/>
    </location>
</feature>
<accession>A0A0L6UEJ3</accession>
<feature type="transmembrane region" description="Helical" evidence="1">
    <location>
        <begin position="195"/>
        <end position="219"/>
    </location>
</feature>
<dbReference type="VEuPathDB" id="FungiDB:VP01_679g4"/>
<proteinExistence type="predicted"/>
<comment type="caution">
    <text evidence="2">The sequence shown here is derived from an EMBL/GenBank/DDBJ whole genome shotgun (WGS) entry which is preliminary data.</text>
</comment>
<evidence type="ECO:0000313" key="3">
    <source>
        <dbReference type="Proteomes" id="UP000037035"/>
    </source>
</evidence>
<name>A0A0L6UEJ3_9BASI</name>
<protein>
    <submittedName>
        <fullName evidence="2">Uncharacterized protein</fullName>
    </submittedName>
</protein>
<organism evidence="2 3">
    <name type="scientific">Puccinia sorghi</name>
    <dbReference type="NCBI Taxonomy" id="27349"/>
    <lineage>
        <taxon>Eukaryota</taxon>
        <taxon>Fungi</taxon>
        <taxon>Dikarya</taxon>
        <taxon>Basidiomycota</taxon>
        <taxon>Pucciniomycotina</taxon>
        <taxon>Pucciniomycetes</taxon>
        <taxon>Pucciniales</taxon>
        <taxon>Pucciniaceae</taxon>
        <taxon>Puccinia</taxon>
    </lineage>
</organism>
<keyword evidence="1" id="KW-0812">Transmembrane</keyword>
<keyword evidence="1" id="KW-0472">Membrane</keyword>
<feature type="transmembrane region" description="Helical" evidence="1">
    <location>
        <begin position="260"/>
        <end position="279"/>
    </location>
</feature>
<sequence>MALQFPFAKEKGKALSIHTYVYLPYVSLNINSSMFSLFSVLPSPTLLSTFFSHFRYNFSFIYCVQEPNFNNTSWSLICDWKNLMTSKYFQLCFDCLNSFGLKNGISSFHWLKFYVWHLGTPKTPACMTQKIRLCFNIISFYPFCSATQLVFDKTSICQSTLLFQPAIIPHCQIKSSDIQTDQFIAQLAYFKAHSLAFTFISFILCFDPLFILISIFKLVPSLCLHKLFMLGWSHDNTPSFTPVPDIYRANKNPLLSGTTGIFILLPFWPFKYPFIHIFLNQKCTKPQKHVKTFIKIQKHLFLFFCHPWTICIWNKIIALETGKFNKRRRWIDKES</sequence>
<keyword evidence="3" id="KW-1185">Reference proteome</keyword>
<dbReference type="AlphaFoldDB" id="A0A0L6UEJ3"/>
<evidence type="ECO:0000256" key="1">
    <source>
        <dbReference type="SAM" id="Phobius"/>
    </source>
</evidence>
<dbReference type="Proteomes" id="UP000037035">
    <property type="component" value="Unassembled WGS sequence"/>
</dbReference>